<evidence type="ECO:0000313" key="2">
    <source>
        <dbReference type="EMBL" id="KAF2113132.1"/>
    </source>
</evidence>
<dbReference type="Proteomes" id="UP000799770">
    <property type="component" value="Unassembled WGS sequence"/>
</dbReference>
<dbReference type="AlphaFoldDB" id="A0A6A5Z127"/>
<dbReference type="EMBL" id="ML977329">
    <property type="protein sequence ID" value="KAF2113132.1"/>
    <property type="molecule type" value="Genomic_DNA"/>
</dbReference>
<feature type="region of interest" description="Disordered" evidence="1">
    <location>
        <begin position="92"/>
        <end position="141"/>
    </location>
</feature>
<evidence type="ECO:0000256" key="1">
    <source>
        <dbReference type="SAM" id="MobiDB-lite"/>
    </source>
</evidence>
<evidence type="ECO:0000313" key="3">
    <source>
        <dbReference type="Proteomes" id="UP000799770"/>
    </source>
</evidence>
<feature type="compositionally biased region" description="Basic residues" evidence="1">
    <location>
        <begin position="126"/>
        <end position="141"/>
    </location>
</feature>
<sequence>MEVLPPEVNGRPEYRRCRTTYGMLLTAHQNAEIFEDPIAQYKEMQKLEPTLRQHLNDMKSRKGAPARMTNALNELKPTLVEVIELGPDAITMSSSSKVDDMTPVMSSMRLSTRPPPEKMVPESKVKKARRNSWTRRRRISD</sequence>
<gene>
    <name evidence="2" type="ORF">BDV96DRAFT_579792</name>
</gene>
<protein>
    <submittedName>
        <fullName evidence="2">Uncharacterized protein</fullName>
    </submittedName>
</protein>
<feature type="compositionally biased region" description="Basic and acidic residues" evidence="1">
    <location>
        <begin position="115"/>
        <end position="125"/>
    </location>
</feature>
<reference evidence="2" key="1">
    <citation type="journal article" date="2020" name="Stud. Mycol.">
        <title>101 Dothideomycetes genomes: a test case for predicting lifestyles and emergence of pathogens.</title>
        <authorList>
            <person name="Haridas S."/>
            <person name="Albert R."/>
            <person name="Binder M."/>
            <person name="Bloem J."/>
            <person name="Labutti K."/>
            <person name="Salamov A."/>
            <person name="Andreopoulos B."/>
            <person name="Baker S."/>
            <person name="Barry K."/>
            <person name="Bills G."/>
            <person name="Bluhm B."/>
            <person name="Cannon C."/>
            <person name="Castanera R."/>
            <person name="Culley D."/>
            <person name="Daum C."/>
            <person name="Ezra D."/>
            <person name="Gonzalez J."/>
            <person name="Henrissat B."/>
            <person name="Kuo A."/>
            <person name="Liang C."/>
            <person name="Lipzen A."/>
            <person name="Lutzoni F."/>
            <person name="Magnuson J."/>
            <person name="Mondo S."/>
            <person name="Nolan M."/>
            <person name="Ohm R."/>
            <person name="Pangilinan J."/>
            <person name="Park H.-J."/>
            <person name="Ramirez L."/>
            <person name="Alfaro M."/>
            <person name="Sun H."/>
            <person name="Tritt A."/>
            <person name="Yoshinaga Y."/>
            <person name="Zwiers L.-H."/>
            <person name="Turgeon B."/>
            <person name="Goodwin S."/>
            <person name="Spatafora J."/>
            <person name="Crous P."/>
            <person name="Grigoriev I."/>
        </authorList>
    </citation>
    <scope>NUCLEOTIDE SEQUENCE</scope>
    <source>
        <strain evidence="2">CBS 627.86</strain>
    </source>
</reference>
<organism evidence="2 3">
    <name type="scientific">Lophiotrema nucula</name>
    <dbReference type="NCBI Taxonomy" id="690887"/>
    <lineage>
        <taxon>Eukaryota</taxon>
        <taxon>Fungi</taxon>
        <taxon>Dikarya</taxon>
        <taxon>Ascomycota</taxon>
        <taxon>Pezizomycotina</taxon>
        <taxon>Dothideomycetes</taxon>
        <taxon>Pleosporomycetidae</taxon>
        <taxon>Pleosporales</taxon>
        <taxon>Lophiotremataceae</taxon>
        <taxon>Lophiotrema</taxon>
    </lineage>
</organism>
<dbReference type="OrthoDB" id="3778493at2759"/>
<accession>A0A6A5Z127</accession>
<keyword evidence="3" id="KW-1185">Reference proteome</keyword>
<name>A0A6A5Z127_9PLEO</name>
<proteinExistence type="predicted"/>